<evidence type="ECO:0000256" key="4">
    <source>
        <dbReference type="ARBA" id="ARBA00022475"/>
    </source>
</evidence>
<feature type="transmembrane region" description="Helical" evidence="9">
    <location>
        <begin position="6"/>
        <end position="25"/>
    </location>
</feature>
<keyword evidence="11" id="KW-1185">Reference proteome</keyword>
<sequence length="97" mass="10322">MENFFAIALEAGFAMIVLSVVLAFVRLVRGPSLPDRVVALDMMTVSIVAFCGLSAIRHDAPAFLDVAVVLALVGFLATVALARFAERNSARNRGDDA</sequence>
<keyword evidence="3 8" id="KW-0813">Transport</keyword>
<dbReference type="RefSeq" id="WP_211336822.1">
    <property type="nucleotide sequence ID" value="NZ_JBEHHI010000002.1"/>
</dbReference>
<evidence type="ECO:0000256" key="9">
    <source>
        <dbReference type="SAM" id="Phobius"/>
    </source>
</evidence>
<dbReference type="EMBL" id="JBEHHI010000002">
    <property type="protein sequence ID" value="MEX5728684.1"/>
    <property type="molecule type" value="Genomic_DNA"/>
</dbReference>
<feature type="transmembrane region" description="Helical" evidence="9">
    <location>
        <begin position="62"/>
        <end position="84"/>
    </location>
</feature>
<dbReference type="PANTHER" id="PTHR34702">
    <property type="entry name" value="NA(+)/H(+) ANTIPORTER SUBUNIT F1"/>
    <property type="match status" value="1"/>
</dbReference>
<keyword evidence="7 8" id="KW-0472">Membrane</keyword>
<evidence type="ECO:0000313" key="11">
    <source>
        <dbReference type="Proteomes" id="UP001560019"/>
    </source>
</evidence>
<keyword evidence="4 8" id="KW-1003">Cell membrane</keyword>
<dbReference type="InterPro" id="IPR007208">
    <property type="entry name" value="MrpF/PhaF-like"/>
</dbReference>
<protein>
    <submittedName>
        <fullName evidence="10">Multicomponent Na+:H+ antiporter subunit F</fullName>
    </submittedName>
</protein>
<evidence type="ECO:0000256" key="1">
    <source>
        <dbReference type="ARBA" id="ARBA00004651"/>
    </source>
</evidence>
<comment type="similarity">
    <text evidence="2 8">Belongs to the CPA3 antiporters (TC 2.A.63) subunit F family.</text>
</comment>
<keyword evidence="6 9" id="KW-1133">Transmembrane helix</keyword>
<reference evidence="10 11" key="1">
    <citation type="submission" date="2024-06" db="EMBL/GenBank/DDBJ databases">
        <title>Genome of Rhodovulum iodosum, a marine photoferrotroph.</title>
        <authorList>
            <person name="Bianchini G."/>
            <person name="Nikeleit V."/>
            <person name="Kappler A."/>
            <person name="Bryce C."/>
            <person name="Sanchez-Baracaldo P."/>
        </authorList>
    </citation>
    <scope>NUCLEOTIDE SEQUENCE [LARGE SCALE GENOMIC DNA]</scope>
    <source>
        <strain evidence="10 11">UT/N1</strain>
    </source>
</reference>
<dbReference type="Pfam" id="PF04066">
    <property type="entry name" value="MrpF_PhaF"/>
    <property type="match status" value="1"/>
</dbReference>
<evidence type="ECO:0000256" key="5">
    <source>
        <dbReference type="ARBA" id="ARBA00022692"/>
    </source>
</evidence>
<evidence type="ECO:0000256" key="8">
    <source>
        <dbReference type="PIRNR" id="PIRNR028784"/>
    </source>
</evidence>
<evidence type="ECO:0000313" key="10">
    <source>
        <dbReference type="EMBL" id="MEX5728684.1"/>
    </source>
</evidence>
<comment type="subcellular location">
    <subcellularLocation>
        <location evidence="1 8">Cell membrane</location>
        <topology evidence="1 8">Multi-pass membrane protein</topology>
    </subcellularLocation>
</comment>
<comment type="caution">
    <text evidence="10">The sequence shown here is derived from an EMBL/GenBank/DDBJ whole genome shotgun (WGS) entry which is preliminary data.</text>
</comment>
<evidence type="ECO:0000256" key="2">
    <source>
        <dbReference type="ARBA" id="ARBA00009212"/>
    </source>
</evidence>
<keyword evidence="8" id="KW-0406">Ion transport</keyword>
<dbReference type="Proteomes" id="UP001560019">
    <property type="component" value="Unassembled WGS sequence"/>
</dbReference>
<accession>A0ABV3XTM9</accession>
<evidence type="ECO:0000256" key="6">
    <source>
        <dbReference type="ARBA" id="ARBA00022989"/>
    </source>
</evidence>
<proteinExistence type="inferred from homology"/>
<name>A0ABV3XTM9_9RHOB</name>
<evidence type="ECO:0000256" key="3">
    <source>
        <dbReference type="ARBA" id="ARBA00022448"/>
    </source>
</evidence>
<dbReference type="PIRSF" id="PIRSF028784">
    <property type="entry name" value="MrpF"/>
    <property type="match status" value="1"/>
</dbReference>
<evidence type="ECO:0000256" key="7">
    <source>
        <dbReference type="ARBA" id="ARBA00023136"/>
    </source>
</evidence>
<gene>
    <name evidence="10" type="ORF">Ga0609869_002037</name>
</gene>
<feature type="transmembrane region" description="Helical" evidence="9">
    <location>
        <begin position="37"/>
        <end position="56"/>
    </location>
</feature>
<keyword evidence="5 9" id="KW-0812">Transmembrane</keyword>
<keyword evidence="8" id="KW-0050">Antiport</keyword>
<dbReference type="PANTHER" id="PTHR34702:SF1">
    <property type="entry name" value="NA(+)_H(+) ANTIPORTER SUBUNIT F"/>
    <property type="match status" value="1"/>
</dbReference>
<organism evidence="10 11">
    <name type="scientific">Rhodovulum iodosum</name>
    <dbReference type="NCBI Taxonomy" id="68291"/>
    <lineage>
        <taxon>Bacteria</taxon>
        <taxon>Pseudomonadati</taxon>
        <taxon>Pseudomonadota</taxon>
        <taxon>Alphaproteobacteria</taxon>
        <taxon>Rhodobacterales</taxon>
        <taxon>Paracoccaceae</taxon>
        <taxon>Rhodovulum</taxon>
    </lineage>
</organism>